<evidence type="ECO:0000313" key="1">
    <source>
        <dbReference type="EMBL" id="QTD53587.1"/>
    </source>
</evidence>
<keyword evidence="2" id="KW-1185">Reference proteome</keyword>
<protein>
    <submittedName>
        <fullName evidence="1">Uncharacterized protein</fullName>
    </submittedName>
</protein>
<gene>
    <name evidence="1" type="ORF">J3U87_14120</name>
</gene>
<dbReference type="InterPro" id="IPR052918">
    <property type="entry name" value="Motility_Chemotaxis_Reg"/>
</dbReference>
<name>A0A8A4TW55_SULCO</name>
<dbReference type="KEGG" id="scor:J3U87_14120"/>
<organism evidence="1 2">
    <name type="scientific">Sulfidibacter corallicola</name>
    <dbReference type="NCBI Taxonomy" id="2818388"/>
    <lineage>
        <taxon>Bacteria</taxon>
        <taxon>Pseudomonadati</taxon>
        <taxon>Acidobacteriota</taxon>
        <taxon>Holophagae</taxon>
        <taxon>Acanthopleuribacterales</taxon>
        <taxon>Acanthopleuribacteraceae</taxon>
        <taxon>Sulfidibacter</taxon>
    </lineage>
</organism>
<proteinExistence type="predicted"/>
<accession>A0A8A4TW55</accession>
<dbReference type="EMBL" id="CP071793">
    <property type="protein sequence ID" value="QTD53587.1"/>
    <property type="molecule type" value="Genomic_DNA"/>
</dbReference>
<evidence type="ECO:0000313" key="2">
    <source>
        <dbReference type="Proteomes" id="UP000663929"/>
    </source>
</evidence>
<sequence length="164" mass="17687">MLMVPIGLAQKDHGFFPSNQTREKSGKRLVADPKVEAVFHSDDHKLSFSDEHIYIAGGTSSGGMPQGETTLHGYAADADIYVAKFSPDGSRLLWSICFGGTLFETATGLELLPDGAIALTGRTNSSELPTTEDAYDRSLNGDDDAFLLKLSPSWQAMGYGVHLF</sequence>
<reference evidence="1" key="1">
    <citation type="submission" date="2021-03" db="EMBL/GenBank/DDBJ databases">
        <title>Acanthopleuribacteraceae sp. M133.</title>
        <authorList>
            <person name="Wang G."/>
        </authorList>
    </citation>
    <scope>NUCLEOTIDE SEQUENCE</scope>
    <source>
        <strain evidence="1">M133</strain>
    </source>
</reference>
<dbReference type="RefSeq" id="WP_237383689.1">
    <property type="nucleotide sequence ID" value="NZ_CP071793.1"/>
</dbReference>
<dbReference type="PANTHER" id="PTHR35580:SF1">
    <property type="entry name" value="PHYTASE-LIKE DOMAIN-CONTAINING PROTEIN"/>
    <property type="match status" value="1"/>
</dbReference>
<dbReference type="AlphaFoldDB" id="A0A8A4TW55"/>
<dbReference type="Proteomes" id="UP000663929">
    <property type="component" value="Chromosome"/>
</dbReference>
<dbReference type="PANTHER" id="PTHR35580">
    <property type="entry name" value="CELL SURFACE GLYCOPROTEIN (S-LAYER PROTEIN)-LIKE PROTEIN"/>
    <property type="match status" value="1"/>
</dbReference>